<feature type="region of interest" description="Disordered" evidence="1">
    <location>
        <begin position="1"/>
        <end position="20"/>
    </location>
</feature>
<reference evidence="2 3" key="1">
    <citation type="journal article" date="2018" name="Nat. Biotechnol.">
        <title>A standardized bacterial taxonomy based on genome phylogeny substantially revises the tree of life.</title>
        <authorList>
            <person name="Parks D.H."/>
            <person name="Chuvochina M."/>
            <person name="Waite D.W."/>
            <person name="Rinke C."/>
            <person name="Skarshewski A."/>
            <person name="Chaumeil P.A."/>
            <person name="Hugenholtz P."/>
        </authorList>
    </citation>
    <scope>NUCLEOTIDE SEQUENCE [LARGE SCALE GENOMIC DNA]</scope>
    <source>
        <strain evidence="2">UBA8707</strain>
    </source>
</reference>
<evidence type="ECO:0000256" key="1">
    <source>
        <dbReference type="SAM" id="MobiDB-lite"/>
    </source>
</evidence>
<dbReference type="EMBL" id="DOOG01000022">
    <property type="protein sequence ID" value="HBU96743.1"/>
    <property type="molecule type" value="Genomic_DNA"/>
</dbReference>
<protein>
    <submittedName>
        <fullName evidence="2">Uncharacterized protein</fullName>
    </submittedName>
</protein>
<name>A0A358HNK1_9PROT</name>
<proteinExistence type="predicted"/>
<dbReference type="RefSeq" id="WP_276651147.1">
    <property type="nucleotide sequence ID" value="NZ_DOOG01000022.1"/>
</dbReference>
<accession>A0A358HNK1</accession>
<organism evidence="2 3">
    <name type="scientific">Thalassospira lucentensis</name>
    <dbReference type="NCBI Taxonomy" id="168935"/>
    <lineage>
        <taxon>Bacteria</taxon>
        <taxon>Pseudomonadati</taxon>
        <taxon>Pseudomonadota</taxon>
        <taxon>Alphaproteobacteria</taxon>
        <taxon>Rhodospirillales</taxon>
        <taxon>Thalassospiraceae</taxon>
        <taxon>Thalassospira</taxon>
    </lineage>
</organism>
<sequence>GASADAATRESFEAAQKEKRDRIRAKIGDDAFAGLTALAKCDHATALGKADIAQQSATPDFALAGLWLEALTYSDQGQESQARTLYPEIVAKDAKISDDTAAEQRRRELADGLSEIRGEYDLPKVCPAP</sequence>
<comment type="caution">
    <text evidence="2">The sequence shown here is derived from an EMBL/GenBank/DDBJ whole genome shotgun (WGS) entry which is preliminary data.</text>
</comment>
<dbReference type="AlphaFoldDB" id="A0A358HNK1"/>
<dbReference type="Proteomes" id="UP000264753">
    <property type="component" value="Unassembled WGS sequence"/>
</dbReference>
<feature type="compositionally biased region" description="Basic and acidic residues" evidence="1">
    <location>
        <begin position="7"/>
        <end position="20"/>
    </location>
</feature>
<gene>
    <name evidence="2" type="ORF">DEF21_02400</name>
</gene>
<evidence type="ECO:0000313" key="2">
    <source>
        <dbReference type="EMBL" id="HBU96743.1"/>
    </source>
</evidence>
<feature type="non-terminal residue" evidence="2">
    <location>
        <position position="1"/>
    </location>
</feature>
<evidence type="ECO:0000313" key="3">
    <source>
        <dbReference type="Proteomes" id="UP000264753"/>
    </source>
</evidence>